<dbReference type="SUPFAM" id="SSF56655">
    <property type="entry name" value="Carbohydrate phosphatase"/>
    <property type="match status" value="1"/>
</dbReference>
<proteinExistence type="inferred from homology"/>
<feature type="binding site" evidence="15">
    <location>
        <position position="193"/>
    </location>
    <ligand>
        <name>Mg(2+)</name>
        <dbReference type="ChEBI" id="CHEBI:18420"/>
        <label>1</label>
        <note>catalytic</note>
    </ligand>
</feature>
<dbReference type="AlphaFoldDB" id="A0A813BYP7"/>
<dbReference type="Proteomes" id="UP000601435">
    <property type="component" value="Unassembled WGS sequence"/>
</dbReference>
<feature type="binding site" evidence="15">
    <location>
        <position position="191"/>
    </location>
    <ligand>
        <name>Mg(2+)</name>
        <dbReference type="ChEBI" id="CHEBI:18420"/>
        <label>1</label>
        <note>catalytic</note>
    </ligand>
</feature>
<evidence type="ECO:0000256" key="7">
    <source>
        <dbReference type="ARBA" id="ARBA00022842"/>
    </source>
</evidence>
<dbReference type="GO" id="GO:0008441">
    <property type="term" value="F:3'(2'),5'-bisphosphate nucleotidase activity"/>
    <property type="evidence" value="ECO:0007669"/>
    <property type="project" value="UniProtKB-EC"/>
</dbReference>
<evidence type="ECO:0000256" key="11">
    <source>
        <dbReference type="ARBA" id="ARBA00044478"/>
    </source>
</evidence>
<keyword evidence="17" id="KW-1185">Reference proteome</keyword>
<reference evidence="16" key="1">
    <citation type="submission" date="2021-02" db="EMBL/GenBank/DDBJ databases">
        <authorList>
            <person name="Dougan E. K."/>
            <person name="Rhodes N."/>
            <person name="Thang M."/>
            <person name="Chan C."/>
        </authorList>
    </citation>
    <scope>NUCLEOTIDE SEQUENCE</scope>
</reference>
<dbReference type="PANTHER" id="PTHR43028:SF5">
    <property type="entry name" value="3'(2'),5'-BISPHOSPHATE NUCLEOTIDASE 1"/>
    <property type="match status" value="1"/>
</dbReference>
<dbReference type="EC" id="3.1.3.57" evidence="12"/>
<evidence type="ECO:0000313" key="17">
    <source>
        <dbReference type="Proteomes" id="UP000601435"/>
    </source>
</evidence>
<evidence type="ECO:0000256" key="14">
    <source>
        <dbReference type="ARBA" id="ARBA00044554"/>
    </source>
</evidence>
<dbReference type="EMBL" id="CAJNJA010084527">
    <property type="protein sequence ID" value="CAE7937360.1"/>
    <property type="molecule type" value="Genomic_DNA"/>
</dbReference>
<dbReference type="Gene3D" id="3.30.540.10">
    <property type="entry name" value="Fructose-1,6-Bisphosphatase, subunit A, domain 1"/>
    <property type="match status" value="1"/>
</dbReference>
<protein>
    <recommendedName>
        <fullName evidence="8">3'(2'),5'-bisphosphate nucleotidase 1</fullName>
        <ecNumber evidence="12">3.1.3.57</ecNumber>
        <ecNumber evidence="3">3.1.3.7</ecNumber>
    </recommendedName>
    <alternativeName>
        <fullName evidence="13">3'-phosphoadenosine 5'-phosphate phosphatase</fullName>
    </alternativeName>
    <alternativeName>
        <fullName evidence="9">Bisphosphate 3'-nucleotidase 1</fullName>
    </alternativeName>
    <alternativeName>
        <fullName evidence="14">Inositol-polyphosphate 1-phosphatase</fullName>
    </alternativeName>
</protein>
<accession>A0A813BYP7</accession>
<dbReference type="EC" id="3.1.3.7" evidence="3"/>
<evidence type="ECO:0000256" key="9">
    <source>
        <dbReference type="ARBA" id="ARBA00041815"/>
    </source>
</evidence>
<keyword evidence="4" id="KW-0452">Lithium</keyword>
<keyword evidence="6" id="KW-0378">Hydrolase</keyword>
<evidence type="ECO:0000256" key="4">
    <source>
        <dbReference type="ARBA" id="ARBA00022671"/>
    </source>
</evidence>
<evidence type="ECO:0000256" key="13">
    <source>
        <dbReference type="ARBA" id="ARBA00044544"/>
    </source>
</evidence>
<dbReference type="GO" id="GO:0046872">
    <property type="term" value="F:metal ion binding"/>
    <property type="evidence" value="ECO:0007669"/>
    <property type="project" value="UniProtKB-KW"/>
</dbReference>
<feature type="binding site" evidence="15">
    <location>
        <position position="324"/>
    </location>
    <ligand>
        <name>Mg(2+)</name>
        <dbReference type="ChEBI" id="CHEBI:18420"/>
        <label>1</label>
        <note>catalytic</note>
    </ligand>
</feature>
<sequence>MARGNWLCTSTRVGALAVGLCTSCIFRPQLSFLCFSSFWTQDQSPLKGDLANRNVKETHVSVRELLVCCIRAAQMAGATIREEHARAAGIKAYVKTVKAGSRELSAGELDAAGASEVVTRADFRAQLIIMKCLKSRYPQAVVIAEEDENDAQNEAEGLDCASFSCEDIDVGLDIPAGLSRCSWEDLTVWVDPLDGTKEFARGKLESVTVLIGISFKHVPVAGVIHQPFRQSLSGDMQSCTTWGIVGAGVRSTRLGELKPAQAHGKLVAVLSESKKDSEVVLRTLQRLPAGLEILRAGGCGNKLVQVIEQEADFMLQAPGSQRWDSAAGEAILRALGGGLCSLNGEVYQYVRDSSHRNDGGLLAFRNSSLKGYAMPKVST</sequence>
<evidence type="ECO:0000313" key="16">
    <source>
        <dbReference type="EMBL" id="CAE7937360.1"/>
    </source>
</evidence>
<evidence type="ECO:0000256" key="15">
    <source>
        <dbReference type="PIRSR" id="PIRSR600760-2"/>
    </source>
</evidence>
<dbReference type="InterPro" id="IPR020550">
    <property type="entry name" value="Inositol_monophosphatase_CS"/>
</dbReference>
<dbReference type="Pfam" id="PF00459">
    <property type="entry name" value="Inositol_P"/>
    <property type="match status" value="1"/>
</dbReference>
<evidence type="ECO:0000256" key="3">
    <source>
        <dbReference type="ARBA" id="ARBA00012633"/>
    </source>
</evidence>
<dbReference type="PRINTS" id="PR00377">
    <property type="entry name" value="IMPHPHTASES"/>
</dbReference>
<comment type="cofactor">
    <cofactor evidence="1 15">
        <name>Mg(2+)</name>
        <dbReference type="ChEBI" id="CHEBI:18420"/>
    </cofactor>
</comment>
<dbReference type="Gene3D" id="3.40.190.80">
    <property type="match status" value="1"/>
</dbReference>
<evidence type="ECO:0000256" key="1">
    <source>
        <dbReference type="ARBA" id="ARBA00001946"/>
    </source>
</evidence>
<evidence type="ECO:0000256" key="12">
    <source>
        <dbReference type="ARBA" id="ARBA00044519"/>
    </source>
</evidence>
<feature type="binding site" evidence="15">
    <location>
        <position position="145"/>
    </location>
    <ligand>
        <name>Mg(2+)</name>
        <dbReference type="ChEBI" id="CHEBI:18420"/>
        <label>1</label>
        <note>catalytic</note>
    </ligand>
</feature>
<dbReference type="OrthoDB" id="428559at2759"/>
<name>A0A813BYP7_9DINO</name>
<evidence type="ECO:0000256" key="5">
    <source>
        <dbReference type="ARBA" id="ARBA00022723"/>
    </source>
</evidence>
<evidence type="ECO:0000256" key="6">
    <source>
        <dbReference type="ARBA" id="ARBA00022801"/>
    </source>
</evidence>
<dbReference type="InterPro" id="IPR020583">
    <property type="entry name" value="Inositol_monoP_metal-BS"/>
</dbReference>
<keyword evidence="5 15" id="KW-0479">Metal-binding</keyword>
<evidence type="ECO:0000256" key="2">
    <source>
        <dbReference type="ARBA" id="ARBA00009759"/>
    </source>
</evidence>
<gene>
    <name evidence="16" type="primary">BPNT1</name>
    <name evidence="16" type="ORF">SNEC2469_LOCUS32854</name>
</gene>
<dbReference type="GO" id="GO:0046854">
    <property type="term" value="P:phosphatidylinositol phosphate biosynthetic process"/>
    <property type="evidence" value="ECO:0007669"/>
    <property type="project" value="InterPro"/>
</dbReference>
<evidence type="ECO:0000256" key="8">
    <source>
        <dbReference type="ARBA" id="ARBA00040342"/>
    </source>
</evidence>
<dbReference type="InterPro" id="IPR050725">
    <property type="entry name" value="CysQ/Inositol_MonoPase"/>
</dbReference>
<dbReference type="PROSITE" id="PS00629">
    <property type="entry name" value="IMP_1"/>
    <property type="match status" value="1"/>
</dbReference>
<evidence type="ECO:0000256" key="10">
    <source>
        <dbReference type="ARBA" id="ARBA00044465"/>
    </source>
</evidence>
<dbReference type="InterPro" id="IPR000760">
    <property type="entry name" value="Inositol_monophosphatase-like"/>
</dbReference>
<comment type="caution">
    <text evidence="16">The sequence shown here is derived from an EMBL/GenBank/DDBJ whole genome shotgun (WGS) entry which is preliminary data.</text>
</comment>
<dbReference type="GO" id="GO:0005737">
    <property type="term" value="C:cytoplasm"/>
    <property type="evidence" value="ECO:0007669"/>
    <property type="project" value="UniProtKB-ARBA"/>
</dbReference>
<dbReference type="GO" id="GO:0004441">
    <property type="term" value="F:inositol-1,4-bisphosphate 1-phosphatase activity"/>
    <property type="evidence" value="ECO:0007669"/>
    <property type="project" value="UniProtKB-EC"/>
</dbReference>
<comment type="catalytic activity">
    <reaction evidence="11">
        <text>1D-myo-inositol 1,4-bisphosphate + H2O = 1D-myo-inositol 4-phosphate + phosphate</text>
        <dbReference type="Rhea" id="RHEA:15553"/>
        <dbReference type="ChEBI" id="CHEBI:15377"/>
        <dbReference type="ChEBI" id="CHEBI:43474"/>
        <dbReference type="ChEBI" id="CHEBI:58282"/>
        <dbReference type="ChEBI" id="CHEBI:58469"/>
        <dbReference type="EC" id="3.1.3.57"/>
    </reaction>
    <physiologicalReaction direction="left-to-right" evidence="11">
        <dbReference type="Rhea" id="RHEA:15554"/>
    </physiologicalReaction>
</comment>
<comment type="catalytic activity">
    <reaction evidence="10">
        <text>1D-myo-inositol 1,3,4-trisphosphate + H2O = 1D-myo-inositol 3,4-bisphosphate + phosphate</text>
        <dbReference type="Rhea" id="RHEA:70319"/>
        <dbReference type="ChEBI" id="CHEBI:15377"/>
        <dbReference type="ChEBI" id="CHEBI:43474"/>
        <dbReference type="ChEBI" id="CHEBI:58414"/>
        <dbReference type="ChEBI" id="CHEBI:83241"/>
    </reaction>
    <physiologicalReaction direction="left-to-right" evidence="10">
        <dbReference type="Rhea" id="RHEA:70320"/>
    </physiologicalReaction>
</comment>
<comment type="similarity">
    <text evidence="2">Belongs to the inositol monophosphatase superfamily.</text>
</comment>
<dbReference type="FunFam" id="3.30.540.10:FF:000012">
    <property type="entry name" value="Blast:Putative inositol monophosphatase 3"/>
    <property type="match status" value="1"/>
</dbReference>
<organism evidence="16 17">
    <name type="scientific">Symbiodinium necroappetens</name>
    <dbReference type="NCBI Taxonomy" id="1628268"/>
    <lineage>
        <taxon>Eukaryota</taxon>
        <taxon>Sar</taxon>
        <taxon>Alveolata</taxon>
        <taxon>Dinophyceae</taxon>
        <taxon>Suessiales</taxon>
        <taxon>Symbiodiniaceae</taxon>
        <taxon>Symbiodinium</taxon>
    </lineage>
</organism>
<dbReference type="PANTHER" id="PTHR43028">
    <property type="entry name" value="3'(2'),5'-BISPHOSPHATE NUCLEOTIDASE 1"/>
    <property type="match status" value="1"/>
</dbReference>
<dbReference type="PROSITE" id="PS00630">
    <property type="entry name" value="IMP_2"/>
    <property type="match status" value="1"/>
</dbReference>
<feature type="binding site" evidence="15">
    <location>
        <position position="194"/>
    </location>
    <ligand>
        <name>Mg(2+)</name>
        <dbReference type="ChEBI" id="CHEBI:18420"/>
        <label>1</label>
        <note>catalytic</note>
    </ligand>
</feature>
<keyword evidence="7 15" id="KW-0460">Magnesium</keyword>